<protein>
    <recommendedName>
        <fullName evidence="4">ABC transporter permease</fullName>
    </recommendedName>
</protein>
<evidence type="ECO:0008006" key="4">
    <source>
        <dbReference type="Google" id="ProtNLM"/>
    </source>
</evidence>
<dbReference type="AlphaFoldDB" id="A0A222ENR3"/>
<evidence type="ECO:0000313" key="2">
    <source>
        <dbReference type="EMBL" id="ASP28146.1"/>
    </source>
</evidence>
<dbReference type="EMBL" id="CP022535">
    <property type="protein sequence ID" value="ASP28146.1"/>
    <property type="molecule type" value="Genomic_DNA"/>
</dbReference>
<dbReference type="KEGG" id="scou:SCORR_v1c03720"/>
<keyword evidence="1" id="KW-1133">Transmembrane helix</keyword>
<evidence type="ECO:0000256" key="1">
    <source>
        <dbReference type="SAM" id="Phobius"/>
    </source>
</evidence>
<accession>A0A222ENR3</accession>
<name>A0A222ENR3_9MOLU</name>
<feature type="transmembrane region" description="Helical" evidence="1">
    <location>
        <begin position="125"/>
        <end position="144"/>
    </location>
</feature>
<feature type="transmembrane region" description="Helical" evidence="1">
    <location>
        <begin position="201"/>
        <end position="222"/>
    </location>
</feature>
<feature type="transmembrane region" description="Helical" evidence="1">
    <location>
        <begin position="6"/>
        <end position="26"/>
    </location>
</feature>
<evidence type="ECO:0000313" key="3">
    <source>
        <dbReference type="Proteomes" id="UP000203229"/>
    </source>
</evidence>
<keyword evidence="1" id="KW-0812">Transmembrane</keyword>
<keyword evidence="1" id="KW-0472">Membrane</keyword>
<keyword evidence="3" id="KW-1185">Reference proteome</keyword>
<feature type="transmembrane region" description="Helical" evidence="1">
    <location>
        <begin position="47"/>
        <end position="72"/>
    </location>
</feature>
<dbReference type="Proteomes" id="UP000203229">
    <property type="component" value="Chromosome"/>
</dbReference>
<sequence length="231" mass="27463">MLPPLLLNVISISIFLIPLYIGLVVIEWKRRQYLIKLKLGTLSKLHFIIILFLISIILYTTSFLINLFIYNIFLWSNYFFYNVPILKNLSAIIYVMYFFNNLLLLLFITIFVVTISSLSKKRSIALLYLILFFIYSICFSDSIMDANLLNKNIVYVIIGYLNPIKYFIWTNMLITSYTFIDFYGITQIISDYFNGGYAPFYNLWMTLLPSLLFITVIAFVYWKKFYWGFKK</sequence>
<organism evidence="2 3">
    <name type="scientific">Spiroplasma corruscae</name>
    <dbReference type="NCBI Taxonomy" id="216934"/>
    <lineage>
        <taxon>Bacteria</taxon>
        <taxon>Bacillati</taxon>
        <taxon>Mycoplasmatota</taxon>
        <taxon>Mollicutes</taxon>
        <taxon>Entomoplasmatales</taxon>
        <taxon>Spiroplasmataceae</taxon>
        <taxon>Spiroplasma</taxon>
    </lineage>
</organism>
<proteinExistence type="predicted"/>
<reference evidence="2 3" key="1">
    <citation type="submission" date="2017-07" db="EMBL/GenBank/DDBJ databases">
        <title>Complete genome sequence of Spiroplasma corruscae EC-1 (DSM 19793).</title>
        <authorList>
            <person name="Tsai Y.-M."/>
            <person name="Lo W.-S."/>
            <person name="Kuo C.-H."/>
        </authorList>
    </citation>
    <scope>NUCLEOTIDE SEQUENCE [LARGE SCALE GENOMIC DNA]</scope>
    <source>
        <strain evidence="2 3">EC-1</strain>
    </source>
</reference>
<feature type="transmembrane region" description="Helical" evidence="1">
    <location>
        <begin position="92"/>
        <end position="113"/>
    </location>
</feature>
<gene>
    <name evidence="2" type="ORF">SCORR_v1c03720</name>
</gene>